<reference evidence="9 10" key="1">
    <citation type="submission" date="2020-08" db="EMBL/GenBank/DDBJ databases">
        <authorList>
            <person name="Liu C."/>
            <person name="Sun Q."/>
        </authorList>
    </citation>
    <scope>NUCLEOTIDE SEQUENCE [LARGE SCALE GENOMIC DNA]</scope>
    <source>
        <strain evidence="9 10">NSJ-61</strain>
    </source>
</reference>
<dbReference type="KEGG" id="ehn:H9Q80_12410"/>
<dbReference type="AlphaFoldDB" id="A0A7G9GJT4"/>
<keyword evidence="9" id="KW-0032">Aminotransferase</keyword>
<evidence type="ECO:0000313" key="10">
    <source>
        <dbReference type="Proteomes" id="UP000515856"/>
    </source>
</evidence>
<evidence type="ECO:0000313" key="9">
    <source>
        <dbReference type="EMBL" id="QNM11066.1"/>
    </source>
</evidence>
<dbReference type="EMBL" id="CP060636">
    <property type="protein sequence ID" value="QNM11066.1"/>
    <property type="molecule type" value="Genomic_DNA"/>
</dbReference>
<evidence type="ECO:0000259" key="8">
    <source>
        <dbReference type="Pfam" id="PF00266"/>
    </source>
</evidence>
<dbReference type="PIRSF" id="PIRSF000524">
    <property type="entry name" value="SPT"/>
    <property type="match status" value="1"/>
</dbReference>
<accession>A0A7G9GJT4</accession>
<dbReference type="RefSeq" id="WP_117453874.1">
    <property type="nucleotide sequence ID" value="NZ_CP060636.1"/>
</dbReference>
<gene>
    <name evidence="9" type="ORF">H9Q80_12410</name>
</gene>
<evidence type="ECO:0000256" key="7">
    <source>
        <dbReference type="RuleBase" id="RU004504"/>
    </source>
</evidence>
<comment type="cofactor">
    <cofactor evidence="1 5 7">
        <name>pyridoxal 5'-phosphate</name>
        <dbReference type="ChEBI" id="CHEBI:597326"/>
    </cofactor>
</comment>
<feature type="binding site" evidence="4">
    <location>
        <position position="328"/>
    </location>
    <ligand>
        <name>substrate</name>
    </ligand>
</feature>
<keyword evidence="3 5" id="KW-0663">Pyridoxal phosphate</keyword>
<dbReference type="InterPro" id="IPR000192">
    <property type="entry name" value="Aminotrans_V_dom"/>
</dbReference>
<evidence type="ECO:0000256" key="1">
    <source>
        <dbReference type="ARBA" id="ARBA00001933"/>
    </source>
</evidence>
<evidence type="ECO:0000256" key="5">
    <source>
        <dbReference type="PIRSR" id="PIRSR000524-50"/>
    </source>
</evidence>
<evidence type="ECO:0000256" key="6">
    <source>
        <dbReference type="RuleBase" id="RU004075"/>
    </source>
</evidence>
<dbReference type="InterPro" id="IPR015422">
    <property type="entry name" value="PyrdxlP-dep_Trfase_small"/>
</dbReference>
<evidence type="ECO:0000256" key="2">
    <source>
        <dbReference type="ARBA" id="ARBA00009236"/>
    </source>
</evidence>
<dbReference type="InterPro" id="IPR024169">
    <property type="entry name" value="SP_NH2Trfase/AEP_transaminase"/>
</dbReference>
<evidence type="ECO:0000256" key="3">
    <source>
        <dbReference type="ARBA" id="ARBA00022898"/>
    </source>
</evidence>
<dbReference type="PROSITE" id="PS00595">
    <property type="entry name" value="AA_TRANSFER_CLASS_5"/>
    <property type="match status" value="1"/>
</dbReference>
<dbReference type="GO" id="GO:0019265">
    <property type="term" value="P:glycine biosynthetic process, by transamination of glyoxylate"/>
    <property type="evidence" value="ECO:0007669"/>
    <property type="project" value="TreeGrafter"/>
</dbReference>
<dbReference type="Gene3D" id="3.40.640.10">
    <property type="entry name" value="Type I PLP-dependent aspartate aminotransferase-like (Major domain)"/>
    <property type="match status" value="1"/>
</dbReference>
<feature type="modified residue" description="N6-(pyridoxal phosphate)lysine" evidence="5">
    <location>
        <position position="186"/>
    </location>
</feature>
<dbReference type="SUPFAM" id="SSF53383">
    <property type="entry name" value="PLP-dependent transferases"/>
    <property type="match status" value="1"/>
</dbReference>
<dbReference type="Gene3D" id="3.90.1150.10">
    <property type="entry name" value="Aspartate Aminotransferase, domain 1"/>
    <property type="match status" value="1"/>
</dbReference>
<dbReference type="InterPro" id="IPR015424">
    <property type="entry name" value="PyrdxlP-dep_Trfase"/>
</dbReference>
<evidence type="ECO:0000256" key="4">
    <source>
        <dbReference type="PIRSR" id="PIRSR000524-1"/>
    </source>
</evidence>
<comment type="similarity">
    <text evidence="2 6">Belongs to the class-V pyridoxal-phosphate-dependent aminotransferase family.</text>
</comment>
<name>A0A7G9GJT4_9FIRM</name>
<protein>
    <submittedName>
        <fullName evidence="9">Alanine--glyoxylate aminotransferase family protein</fullName>
    </submittedName>
</protein>
<dbReference type="PANTHER" id="PTHR21152:SF40">
    <property type="entry name" value="ALANINE--GLYOXYLATE AMINOTRANSFERASE"/>
    <property type="match status" value="1"/>
</dbReference>
<keyword evidence="9" id="KW-0808">Transferase</keyword>
<dbReference type="Pfam" id="PF00266">
    <property type="entry name" value="Aminotran_5"/>
    <property type="match status" value="1"/>
</dbReference>
<dbReference type="GO" id="GO:0004760">
    <property type="term" value="F:L-serine-pyruvate transaminase activity"/>
    <property type="evidence" value="ECO:0007669"/>
    <property type="project" value="TreeGrafter"/>
</dbReference>
<keyword evidence="10" id="KW-1185">Reference proteome</keyword>
<dbReference type="InterPro" id="IPR020578">
    <property type="entry name" value="Aminotrans_V_PyrdxlP_BS"/>
</dbReference>
<dbReference type="Proteomes" id="UP000515856">
    <property type="component" value="Chromosome"/>
</dbReference>
<sequence>MKLFTVGPVQMFDETLDIASKQLPYFRDQEFSNMMLLMEKELKMLLHLKQGKVVFLTGSGSAAMESVVACCFQSHHKVLIINGGSFGDRFVKLCACYHIPYDEIKVPFPQAFSEDMLKNIDGTQYDALLVNIHETSTGQLYPIDVLSAFAKKHGLYFIVDAISSFLSDPFDMERYGIDCAILSSQKALACGPGISMLAFTDTFYEKMIEPKDDTCMYLSIKTHVENMKRGQTPNTPAVGILLELAQRIHQINICGVDQVLLDTKKKAMYFRKQVQELPVNIPKYPLSHTLTPIILPDHNAEEVYQYLKDKANIYVTPNGGELKYKMLRIGHLGNLCLEDYDILLRYLKEALA</sequence>
<dbReference type="InterPro" id="IPR015421">
    <property type="entry name" value="PyrdxlP-dep_Trfase_major"/>
</dbReference>
<organism evidence="9 10">
    <name type="scientific">[Eubacterium] hominis</name>
    <dbReference type="NCBI Taxonomy" id="2764325"/>
    <lineage>
        <taxon>Bacteria</taxon>
        <taxon>Bacillati</taxon>
        <taxon>Bacillota</taxon>
        <taxon>Erysipelotrichia</taxon>
        <taxon>Erysipelotrichales</taxon>
        <taxon>Erysipelotrichaceae</taxon>
        <taxon>Amedibacillus</taxon>
    </lineage>
</organism>
<proteinExistence type="inferred from homology"/>
<dbReference type="GO" id="GO:0008453">
    <property type="term" value="F:alanine-glyoxylate transaminase activity"/>
    <property type="evidence" value="ECO:0007669"/>
    <property type="project" value="TreeGrafter"/>
</dbReference>
<feature type="domain" description="Aminotransferase class V" evidence="8">
    <location>
        <begin position="29"/>
        <end position="316"/>
    </location>
</feature>
<dbReference type="PANTHER" id="PTHR21152">
    <property type="entry name" value="AMINOTRANSFERASE CLASS V"/>
    <property type="match status" value="1"/>
</dbReference>